<dbReference type="Proteomes" id="UP000557344">
    <property type="component" value="Unassembled WGS sequence"/>
</dbReference>
<dbReference type="Proteomes" id="UP000523431">
    <property type="component" value="Unassembled WGS sequence"/>
</dbReference>
<dbReference type="AlphaFoldDB" id="A0A7W7ECP4"/>
<proteinExistence type="predicted"/>
<evidence type="ECO:0000313" key="1">
    <source>
        <dbReference type="EMBL" id="MBB4478094.1"/>
    </source>
</evidence>
<dbReference type="EMBL" id="JACIHU010000001">
    <property type="protein sequence ID" value="MBB4478094.1"/>
    <property type="molecule type" value="Genomic_DNA"/>
</dbReference>
<protein>
    <submittedName>
        <fullName evidence="2">Uncharacterized protein</fullName>
    </submittedName>
</protein>
<sequence>MRAILSKQKGNIAHKDILPHEYSLLPREEKRATP</sequence>
<accession>A0A7W7ECP4</accession>
<gene>
    <name evidence="1" type="ORF">GGE46_000635</name>
    <name evidence="2" type="ORF">GGE57_000635</name>
</gene>
<evidence type="ECO:0000313" key="4">
    <source>
        <dbReference type="Proteomes" id="UP000557344"/>
    </source>
</evidence>
<organism evidence="2 3">
    <name type="scientific">Rhizobium etli</name>
    <dbReference type="NCBI Taxonomy" id="29449"/>
    <lineage>
        <taxon>Bacteria</taxon>
        <taxon>Pseudomonadati</taxon>
        <taxon>Pseudomonadota</taxon>
        <taxon>Alphaproteobacteria</taxon>
        <taxon>Hyphomicrobiales</taxon>
        <taxon>Rhizobiaceae</taxon>
        <taxon>Rhizobium/Agrobacterium group</taxon>
        <taxon>Rhizobium</taxon>
    </lineage>
</organism>
<evidence type="ECO:0000313" key="3">
    <source>
        <dbReference type="Proteomes" id="UP000523431"/>
    </source>
</evidence>
<evidence type="ECO:0000313" key="2">
    <source>
        <dbReference type="EMBL" id="MBB4533926.1"/>
    </source>
</evidence>
<comment type="caution">
    <text evidence="2">The sequence shown here is derived from an EMBL/GenBank/DDBJ whole genome shotgun (WGS) entry which is preliminary data.</text>
</comment>
<reference evidence="3 4" key="1">
    <citation type="submission" date="2020-08" db="EMBL/GenBank/DDBJ databases">
        <title>Genomic Encyclopedia of Type Strains, Phase IV (KMG-V): Genome sequencing to study the core and pangenomes of soil and plant-associated prokaryotes.</title>
        <authorList>
            <person name="Whitman W."/>
        </authorList>
    </citation>
    <scope>NUCLEOTIDE SEQUENCE [LARGE SCALE GENOMIC DNA]</scope>
    <source>
        <strain evidence="1 4">SEMIA 471</strain>
        <strain evidence="2 3">SEMIA 489</strain>
    </source>
</reference>
<name>A0A7W7ECP4_RHIET</name>
<dbReference type="EMBL" id="JACIID010000001">
    <property type="protein sequence ID" value="MBB4533926.1"/>
    <property type="molecule type" value="Genomic_DNA"/>
</dbReference>